<feature type="region of interest" description="Disordered" evidence="1">
    <location>
        <begin position="1"/>
        <end position="21"/>
    </location>
</feature>
<dbReference type="OrthoDB" id="10264848at2759"/>
<evidence type="ECO:0000259" key="2">
    <source>
        <dbReference type="PROSITE" id="PS51205"/>
    </source>
</evidence>
<keyword evidence="4" id="KW-1185">Reference proteome</keyword>
<protein>
    <submittedName>
        <fullName evidence="3">Putative vps9 domain protein</fullName>
    </submittedName>
</protein>
<dbReference type="GO" id="GO:0030139">
    <property type="term" value="C:endocytic vesicle"/>
    <property type="evidence" value="ECO:0007669"/>
    <property type="project" value="TreeGrafter"/>
</dbReference>
<dbReference type="GO" id="GO:0005829">
    <property type="term" value="C:cytosol"/>
    <property type="evidence" value="ECO:0007669"/>
    <property type="project" value="TreeGrafter"/>
</dbReference>
<comment type="caution">
    <text evidence="3">The sequence shown here is derived from an EMBL/GenBank/DDBJ whole genome shotgun (WGS) entry which is preliminary data.</text>
</comment>
<feature type="region of interest" description="Disordered" evidence="1">
    <location>
        <begin position="348"/>
        <end position="422"/>
    </location>
</feature>
<name>A0A0G2GSI3_PHACM</name>
<feature type="compositionally biased region" description="Low complexity" evidence="1">
    <location>
        <begin position="389"/>
        <end position="400"/>
    </location>
</feature>
<sequence>MQTPAHATADNGHEPKRHASDVFEKRLLLEETEPPPELERDSSLPDRFDELPIELASLTDRFVESLTSKTFPEPPSIDAISELFQEFYSKASSHINTHISALSSKLNREASPSASSSRSSISSKSAVPRTKASRDSLRSLHKDPSDQQMLTASEVTERRKARRMLEVKRAILEEAVERRACEKVYDKIWRHKATLDEVRDEKLRSKQAALSLVGIGLKDLGIEVGEQAADGENTVREWLVPARTSLAQMDDEKYPLGKLRHLQTAHKTIVETLSKFHPSSSSADEILPTLIFTLITSPPEGINIISNLYFIERFRAATRIDGEAAYCMTNLEAAISFVENVDLSSLRADEFPEGPGKPSSRPPTPLSSNKSEPFPALSPAMPPLSGEPTTSITDSTASATLKPETANEQPPRPRRVSNPFQLPSKVIGAANDAVRNTAEEVSKNITNSLDNSFKFLFGRLKEHTQENSNVDVVLPKTLDEARLLVNPYPPEDGSISEVSSITDLPLESPEVRNSTKSDDKLLGMIGGLKPSLVRDRSVDSTQSGGSSRKVGFAPTNTPSNPSQTPTSTSTATPNPFDSVKNLGNSLNPLNHLGAFGGGLRGFGSKPAPASTTNTIQENEKPRTPLTSTGSLEIPKEVKETIKFDPPIRKFLVTQDAADLKVGDVADLLRDYQRLAAVLAQIKRSET</sequence>
<dbReference type="Gene3D" id="1.20.1050.80">
    <property type="entry name" value="VPS9 domain"/>
    <property type="match status" value="1"/>
</dbReference>
<feature type="region of interest" description="Disordered" evidence="1">
    <location>
        <begin position="108"/>
        <end position="158"/>
    </location>
</feature>
<feature type="compositionally biased region" description="Low complexity" evidence="1">
    <location>
        <begin position="110"/>
        <end position="126"/>
    </location>
</feature>
<evidence type="ECO:0000313" key="3">
    <source>
        <dbReference type="EMBL" id="KKY26273.1"/>
    </source>
</evidence>
<dbReference type="GO" id="GO:0016192">
    <property type="term" value="P:vesicle-mediated transport"/>
    <property type="evidence" value="ECO:0007669"/>
    <property type="project" value="InterPro"/>
</dbReference>
<dbReference type="SUPFAM" id="SSF109993">
    <property type="entry name" value="VPS9 domain"/>
    <property type="match status" value="1"/>
</dbReference>
<feature type="compositionally biased region" description="Basic and acidic residues" evidence="1">
    <location>
        <begin position="11"/>
        <end position="21"/>
    </location>
</feature>
<dbReference type="AlphaFoldDB" id="A0A0G2GSI3"/>
<proteinExistence type="predicted"/>
<evidence type="ECO:0000256" key="1">
    <source>
        <dbReference type="SAM" id="MobiDB-lite"/>
    </source>
</evidence>
<dbReference type="InterPro" id="IPR037191">
    <property type="entry name" value="VPS9_dom_sf"/>
</dbReference>
<evidence type="ECO:0000313" key="4">
    <source>
        <dbReference type="Proteomes" id="UP000053317"/>
    </source>
</evidence>
<feature type="compositionally biased region" description="Basic and acidic residues" evidence="1">
    <location>
        <begin position="132"/>
        <end position="145"/>
    </location>
</feature>
<dbReference type="GO" id="GO:0005085">
    <property type="term" value="F:guanyl-nucleotide exchange factor activity"/>
    <property type="evidence" value="ECO:0007669"/>
    <property type="project" value="InterPro"/>
</dbReference>
<feature type="region of interest" description="Disordered" evidence="1">
    <location>
        <begin position="532"/>
        <end position="580"/>
    </location>
</feature>
<dbReference type="PANTHER" id="PTHR23101:SF97">
    <property type="entry name" value="DOMAIN PROTEIN, PUTATIVE (AFU_ORTHOLOGUE AFUA_2G10890)-RELATED"/>
    <property type="match status" value="1"/>
</dbReference>
<dbReference type="SMART" id="SM00167">
    <property type="entry name" value="VPS9"/>
    <property type="match status" value="1"/>
</dbReference>
<dbReference type="PROSITE" id="PS51205">
    <property type="entry name" value="VPS9"/>
    <property type="match status" value="1"/>
</dbReference>
<organism evidence="3 4">
    <name type="scientific">Phaeomoniella chlamydospora</name>
    <name type="common">Phaeoacremonium chlamydosporum</name>
    <dbReference type="NCBI Taxonomy" id="158046"/>
    <lineage>
        <taxon>Eukaryota</taxon>
        <taxon>Fungi</taxon>
        <taxon>Dikarya</taxon>
        <taxon>Ascomycota</taxon>
        <taxon>Pezizomycotina</taxon>
        <taxon>Eurotiomycetes</taxon>
        <taxon>Chaetothyriomycetidae</taxon>
        <taxon>Phaeomoniellales</taxon>
        <taxon>Phaeomoniellaceae</taxon>
        <taxon>Phaeomoniella</taxon>
    </lineage>
</organism>
<reference evidence="3 4" key="2">
    <citation type="submission" date="2015-05" db="EMBL/GenBank/DDBJ databases">
        <authorList>
            <person name="Morales-Cruz A."/>
            <person name="Amrine K.C."/>
            <person name="Cantu D."/>
        </authorList>
    </citation>
    <scope>NUCLEOTIDE SEQUENCE [LARGE SCALE GENOMIC DNA]</scope>
    <source>
        <strain evidence="3">UCRPC4</strain>
    </source>
</reference>
<dbReference type="InterPro" id="IPR003123">
    <property type="entry name" value="VPS9"/>
</dbReference>
<dbReference type="InterPro" id="IPR045046">
    <property type="entry name" value="Vps9-like"/>
</dbReference>
<feature type="domain" description="VPS9" evidence="2">
    <location>
        <begin position="197"/>
        <end position="347"/>
    </location>
</feature>
<dbReference type="EMBL" id="LCWF01000036">
    <property type="protein sequence ID" value="KKY26273.1"/>
    <property type="molecule type" value="Genomic_DNA"/>
</dbReference>
<accession>A0A0G2GSI3</accession>
<reference evidence="3 4" key="1">
    <citation type="submission" date="2015-05" db="EMBL/GenBank/DDBJ databases">
        <title>Distinctive expansion of gene families associated with plant cell wall degradation and secondary metabolism in the genomes of grapevine trunk pathogens.</title>
        <authorList>
            <person name="Lawrence D.P."/>
            <person name="Travadon R."/>
            <person name="Rolshausen P.E."/>
            <person name="Baumgartner K."/>
        </authorList>
    </citation>
    <scope>NUCLEOTIDE SEQUENCE [LARGE SCALE GENOMIC DNA]</scope>
    <source>
        <strain evidence="3">UCRPC4</strain>
    </source>
</reference>
<dbReference type="GO" id="GO:0031267">
    <property type="term" value="F:small GTPase binding"/>
    <property type="evidence" value="ECO:0007669"/>
    <property type="project" value="TreeGrafter"/>
</dbReference>
<dbReference type="PANTHER" id="PTHR23101">
    <property type="entry name" value="RAB GDP/GTP EXCHANGE FACTOR"/>
    <property type="match status" value="1"/>
</dbReference>
<dbReference type="Proteomes" id="UP000053317">
    <property type="component" value="Unassembled WGS sequence"/>
</dbReference>
<dbReference type="Pfam" id="PF02204">
    <property type="entry name" value="VPS9"/>
    <property type="match status" value="1"/>
</dbReference>
<feature type="compositionally biased region" description="Low complexity" evidence="1">
    <location>
        <begin position="554"/>
        <end position="575"/>
    </location>
</feature>
<gene>
    <name evidence="3" type="ORF">UCRPC4_g01548</name>
</gene>
<feature type="region of interest" description="Disordered" evidence="1">
    <location>
        <begin position="606"/>
        <end position="629"/>
    </location>
</feature>